<feature type="domain" description="Thioester reductase (TE)" evidence="1">
    <location>
        <begin position="7"/>
        <end position="238"/>
    </location>
</feature>
<dbReference type="Proteomes" id="UP000255295">
    <property type="component" value="Unassembled WGS sequence"/>
</dbReference>
<proteinExistence type="predicted"/>
<dbReference type="InterPro" id="IPR013120">
    <property type="entry name" value="FAR_NAD-bd"/>
</dbReference>
<dbReference type="InterPro" id="IPR026055">
    <property type="entry name" value="FAR"/>
</dbReference>
<reference evidence="2 4" key="1">
    <citation type="submission" date="2017-03" db="EMBL/GenBank/DDBJ databases">
        <title>The whole genome sequencing and assembly of Lysinibacillus sphaericus DSM 28T strain.</title>
        <authorList>
            <person name="Lee Y.-J."/>
            <person name="Yi H."/>
            <person name="Bahn Y.-S."/>
            <person name="Kim J.F."/>
            <person name="Lee D.-W."/>
        </authorList>
    </citation>
    <scope>NUCLEOTIDE SEQUENCE [LARGE SCALE GENOMIC DNA]</scope>
    <source>
        <strain evidence="2 4">DSM 28</strain>
    </source>
</reference>
<evidence type="ECO:0000313" key="4">
    <source>
        <dbReference type="Proteomes" id="UP000238825"/>
    </source>
</evidence>
<dbReference type="RefSeq" id="WP_024362271.1">
    <property type="nucleotide sequence ID" value="NZ_BJNS01000008.1"/>
</dbReference>
<dbReference type="Pfam" id="PF07993">
    <property type="entry name" value="NAD_binding_4"/>
    <property type="match status" value="1"/>
</dbReference>
<dbReference type="CDD" id="cd05263">
    <property type="entry name" value="MupV_like_SDR_e"/>
    <property type="match status" value="1"/>
</dbReference>
<dbReference type="GO" id="GO:0080019">
    <property type="term" value="F:alcohol-forming very long-chain fatty acyl-CoA reductase activity"/>
    <property type="evidence" value="ECO:0007669"/>
    <property type="project" value="InterPro"/>
</dbReference>
<dbReference type="GeneID" id="48278307"/>
<dbReference type="SUPFAM" id="SSF51735">
    <property type="entry name" value="NAD(P)-binding Rossmann-fold domains"/>
    <property type="match status" value="1"/>
</dbReference>
<dbReference type="Proteomes" id="UP000238825">
    <property type="component" value="Chromosome"/>
</dbReference>
<dbReference type="EMBL" id="CP019980">
    <property type="protein sequence ID" value="AVK98248.1"/>
    <property type="molecule type" value="Genomic_DNA"/>
</dbReference>
<reference evidence="3 5" key="2">
    <citation type="submission" date="2018-06" db="EMBL/GenBank/DDBJ databases">
        <authorList>
            <consortium name="Pathogen Informatics"/>
            <person name="Doyle S."/>
        </authorList>
    </citation>
    <scope>NUCLEOTIDE SEQUENCE [LARGE SCALE GENOMIC DNA]</scope>
    <source>
        <strain evidence="3 5">NCTC10338</strain>
    </source>
</reference>
<protein>
    <submittedName>
        <fullName evidence="2">3-beta hydroxysteroid dehydrogenase</fullName>
    </submittedName>
    <submittedName>
        <fullName evidence="3">Male sterility domain-containing protein</fullName>
    </submittedName>
</protein>
<gene>
    <name evidence="3" type="primary">lgrD_1</name>
    <name evidence="2" type="ORF">LS41612_19040</name>
    <name evidence="3" type="ORF">NCTC10338_00868</name>
</gene>
<evidence type="ECO:0000313" key="3">
    <source>
        <dbReference type="EMBL" id="SUV15797.1"/>
    </source>
</evidence>
<dbReference type="EMBL" id="UFSZ01000001">
    <property type="protein sequence ID" value="SUV15797.1"/>
    <property type="molecule type" value="Genomic_DNA"/>
</dbReference>
<evidence type="ECO:0000313" key="2">
    <source>
        <dbReference type="EMBL" id="AVK98248.1"/>
    </source>
</evidence>
<accession>A0A2S0K4J1</accession>
<organism evidence="2 4">
    <name type="scientific">Lysinibacillus sphaericus</name>
    <name type="common">Bacillus sphaericus</name>
    <dbReference type="NCBI Taxonomy" id="1421"/>
    <lineage>
        <taxon>Bacteria</taxon>
        <taxon>Bacillati</taxon>
        <taxon>Bacillota</taxon>
        <taxon>Bacilli</taxon>
        <taxon>Bacillales</taxon>
        <taxon>Bacillaceae</taxon>
        <taxon>Lysinibacillus</taxon>
    </lineage>
</organism>
<name>A0A2S0K4J1_LYSSH</name>
<dbReference type="AlphaFoldDB" id="A0A2S0K4J1"/>
<dbReference type="PANTHER" id="PTHR11011">
    <property type="entry name" value="MALE STERILITY PROTEIN 2-RELATED"/>
    <property type="match status" value="1"/>
</dbReference>
<sequence length="361" mass="41371">MGVHFFTGFPGFISSQLIRELFQENKTQKVIAIVLAGQYPKAMIEKSKIEVDYPQCEIQIVEGDITLPNLGLANQLIQEIVPQIEVFWHLAAIYDLAVPRDIAWKVNVHGTAMVNDFVRTLPHLKRYMYFSTAYVAGTREGVLRENELIRPKAFKNYYEETKYEAEHRVEDLKSEVPITIIRPGIVRGHSVTGETIKFDGPYFFLNMVDKLKWLPIIPYIGMSSSAINVVPVDYIINASTFLVDEKSAEGKTLHLTDPNPHPVQEVYRTMVKLLTNHYPKGRFPLALAKKSLQVPFIRKKLGVEQETLDYLTWHATFDTTEAIAILQKGNIACPDFIQTMPKMVDFYLAHKEDENYHIQIK</sequence>
<dbReference type="InterPro" id="IPR036291">
    <property type="entry name" value="NAD(P)-bd_dom_sf"/>
</dbReference>
<evidence type="ECO:0000259" key="1">
    <source>
        <dbReference type="Pfam" id="PF07993"/>
    </source>
</evidence>
<dbReference type="Gene3D" id="3.40.50.720">
    <property type="entry name" value="NAD(P)-binding Rossmann-like Domain"/>
    <property type="match status" value="1"/>
</dbReference>
<evidence type="ECO:0000313" key="5">
    <source>
        <dbReference type="Proteomes" id="UP000255295"/>
    </source>
</evidence>